<accession>A0A3B0VWA5</accession>
<reference evidence="1" key="1">
    <citation type="submission" date="2018-06" db="EMBL/GenBank/DDBJ databases">
        <authorList>
            <person name="Zhirakovskaya E."/>
        </authorList>
    </citation>
    <scope>NUCLEOTIDE SEQUENCE</scope>
</reference>
<name>A0A3B0VWA5_9ZZZZ</name>
<sequence>MKTSQYFFPPLSASLLFSGMLIFSPPSFAVELSGKGGGEFLNFFQAAKSPEQYRTYPSVFIEPELYYSISDHQEIKAKLFYRYDSNSPSRTHADIRELMFYQYANEWEIHAGIGKIFWGTTESRHLVDVVNQIDMLESLDDEARLGQPMLQGKLIKPWGELDMMILPGFRPIEFGGQEVRSQFLPPLANQNARYQSKDKTNTIDFTARWNQSFEYLDLGVSYFSGTQRTPLFQFISEQGQPKLRPVYVQSQQFGLDAQYTVNDLLLKAEAIHRNSHRLDQANQFTPYQTNALVAGFEYTLVGIYDTVYDLGIIGEYLYDEWDSITPFQKDWMTGLRWVLNDEQSTEILLGHIIDLDDQSQIWSLEASRRIGDNWKAELKGRWVTNVDPSNYFVQTYQQDDFIHFKMSYYF</sequence>
<dbReference type="EMBL" id="UOFB01000227">
    <property type="protein sequence ID" value="VAW47935.1"/>
    <property type="molecule type" value="Genomic_DNA"/>
</dbReference>
<gene>
    <name evidence="1" type="ORF">MNBD_GAMMA04-1952</name>
</gene>
<organism evidence="1">
    <name type="scientific">hydrothermal vent metagenome</name>
    <dbReference type="NCBI Taxonomy" id="652676"/>
    <lineage>
        <taxon>unclassified sequences</taxon>
        <taxon>metagenomes</taxon>
        <taxon>ecological metagenomes</taxon>
    </lineage>
</organism>
<evidence type="ECO:0000313" key="1">
    <source>
        <dbReference type="EMBL" id="VAW47935.1"/>
    </source>
</evidence>
<proteinExistence type="predicted"/>
<dbReference type="AlphaFoldDB" id="A0A3B0VWA5"/>
<protein>
    <recommendedName>
        <fullName evidence="2">Phosphate-selective porin O and P</fullName>
    </recommendedName>
</protein>
<evidence type="ECO:0008006" key="2">
    <source>
        <dbReference type="Google" id="ProtNLM"/>
    </source>
</evidence>